<organism evidence="2 3">
    <name type="scientific">Streptomyces boetiae</name>
    <dbReference type="NCBI Taxonomy" id="3075541"/>
    <lineage>
        <taxon>Bacteria</taxon>
        <taxon>Bacillati</taxon>
        <taxon>Actinomycetota</taxon>
        <taxon>Actinomycetes</taxon>
        <taxon>Kitasatosporales</taxon>
        <taxon>Streptomycetaceae</taxon>
        <taxon>Streptomyces</taxon>
    </lineage>
</organism>
<name>A0ABU2LAM9_9ACTN</name>
<proteinExistence type="predicted"/>
<feature type="signal peptide" evidence="1">
    <location>
        <begin position="1"/>
        <end position="18"/>
    </location>
</feature>
<dbReference type="PROSITE" id="PS51257">
    <property type="entry name" value="PROKAR_LIPOPROTEIN"/>
    <property type="match status" value="1"/>
</dbReference>
<protein>
    <recommendedName>
        <fullName evidence="4">DUF3558 domain-containing protein</fullName>
    </recommendedName>
</protein>
<dbReference type="Proteomes" id="UP001183388">
    <property type="component" value="Unassembled WGS sequence"/>
</dbReference>
<gene>
    <name evidence="2" type="ORF">RM780_16910</name>
</gene>
<evidence type="ECO:0000256" key="1">
    <source>
        <dbReference type="SAM" id="SignalP"/>
    </source>
</evidence>
<evidence type="ECO:0008006" key="4">
    <source>
        <dbReference type="Google" id="ProtNLM"/>
    </source>
</evidence>
<evidence type="ECO:0000313" key="3">
    <source>
        <dbReference type="Proteomes" id="UP001183388"/>
    </source>
</evidence>
<keyword evidence="1" id="KW-0732">Signal</keyword>
<keyword evidence="3" id="KW-1185">Reference proteome</keyword>
<dbReference type="RefSeq" id="WP_311631565.1">
    <property type="nucleotide sequence ID" value="NZ_JAVREN010000024.1"/>
</dbReference>
<dbReference type="EMBL" id="JAVREN010000024">
    <property type="protein sequence ID" value="MDT0308627.1"/>
    <property type="molecule type" value="Genomic_DNA"/>
</dbReference>
<comment type="caution">
    <text evidence="2">The sequence shown here is derived from an EMBL/GenBank/DDBJ whole genome shotgun (WGS) entry which is preliminary data.</text>
</comment>
<sequence>MKKRFADAWLLVPILVLASACSGGEPSSEEERSYEIPDALCGVEIDRDLFDPLFPPGEAIEEDGEFLDAAGDGSFDPALGCHVWVDEISAVAVTAERTRSEGVAAVIEELNWEGGSEGSESLPDGPFEAQVWSDRAIAYVPCPGDLPDYVGFGVAIDTTGQEEDHSETLAQVIGPYTEAFLAHMEPGACPGT</sequence>
<feature type="chain" id="PRO_5045567334" description="DUF3558 domain-containing protein" evidence="1">
    <location>
        <begin position="19"/>
        <end position="192"/>
    </location>
</feature>
<accession>A0ABU2LAM9</accession>
<reference evidence="3" key="1">
    <citation type="submission" date="2023-07" db="EMBL/GenBank/DDBJ databases">
        <title>30 novel species of actinomycetes from the DSMZ collection.</title>
        <authorList>
            <person name="Nouioui I."/>
        </authorList>
    </citation>
    <scope>NUCLEOTIDE SEQUENCE [LARGE SCALE GENOMIC DNA]</scope>
    <source>
        <strain evidence="3">DSM 44917</strain>
    </source>
</reference>
<evidence type="ECO:0000313" key="2">
    <source>
        <dbReference type="EMBL" id="MDT0308627.1"/>
    </source>
</evidence>